<dbReference type="KEGG" id="poi:BOP93_05365"/>
<protein>
    <submittedName>
        <fullName evidence="1">Uncharacterized protein</fullName>
    </submittedName>
</protein>
<proteinExistence type="predicted"/>
<reference evidence="1 2" key="1">
    <citation type="journal article" date="2018" name="Front. Microbiol.">
        <title>Pseudomonas orientalis F9: A Potent Antagonist against Phytopathogens with Phytotoxic Effect in the Apple Flower.</title>
        <authorList>
            <person name="Zengerer V."/>
            <person name="Schmid M."/>
            <person name="Bieri M."/>
            <person name="Muller D.C."/>
            <person name="Remus-Emsermann M.N.P."/>
            <person name="Ahrens C.H."/>
            <person name="Pelludat C."/>
        </authorList>
    </citation>
    <scope>NUCLEOTIDE SEQUENCE [LARGE SCALE GENOMIC DNA]</scope>
    <source>
        <strain evidence="1 2">F9</strain>
    </source>
</reference>
<sequence>MAQDSAFDSFVKAHLKTRAQRSLGMTWQKAEVNTGATFADVEIWRGNIDKPFAKKHFEALN</sequence>
<organism evidence="1 2">
    <name type="scientific">Pseudomonas orientalis</name>
    <dbReference type="NCBI Taxonomy" id="76758"/>
    <lineage>
        <taxon>Bacteria</taxon>
        <taxon>Pseudomonadati</taxon>
        <taxon>Pseudomonadota</taxon>
        <taxon>Gammaproteobacteria</taxon>
        <taxon>Pseudomonadales</taxon>
        <taxon>Pseudomonadaceae</taxon>
        <taxon>Pseudomonas</taxon>
    </lineage>
</organism>
<gene>
    <name evidence="1" type="ORF">BOP93_05365</name>
</gene>
<evidence type="ECO:0000313" key="1">
    <source>
        <dbReference type="EMBL" id="AUZ45036.1"/>
    </source>
</evidence>
<name>A0A2L0RSW1_9PSED</name>
<dbReference type="Proteomes" id="UP000239888">
    <property type="component" value="Chromosome"/>
</dbReference>
<accession>A0A2L0RSW1</accession>
<dbReference type="AlphaFoldDB" id="A0A2L0RSW1"/>
<evidence type="ECO:0000313" key="2">
    <source>
        <dbReference type="Proteomes" id="UP000239888"/>
    </source>
</evidence>
<dbReference type="EMBL" id="CP018049">
    <property type="protein sequence ID" value="AUZ45036.1"/>
    <property type="molecule type" value="Genomic_DNA"/>
</dbReference>